<evidence type="ECO:0000313" key="6">
    <source>
        <dbReference type="EMBL" id="CAL8071450.1"/>
    </source>
</evidence>
<dbReference type="Gene3D" id="2.60.40.1120">
    <property type="entry name" value="Carboxypeptidase-like, regulatory domain"/>
    <property type="match status" value="1"/>
</dbReference>
<comment type="caution">
    <text evidence="3">Lacks conserved residue(s) required for the propagation of feature annotation.</text>
</comment>
<evidence type="ECO:0000256" key="3">
    <source>
        <dbReference type="PROSITE-ProRule" id="PRU01379"/>
    </source>
</evidence>
<accession>A0ABP1PPK4</accession>
<organism evidence="6 7">
    <name type="scientific">Orchesella dallaii</name>
    <dbReference type="NCBI Taxonomy" id="48710"/>
    <lineage>
        <taxon>Eukaryota</taxon>
        <taxon>Metazoa</taxon>
        <taxon>Ecdysozoa</taxon>
        <taxon>Arthropoda</taxon>
        <taxon>Hexapoda</taxon>
        <taxon>Collembola</taxon>
        <taxon>Entomobryomorpha</taxon>
        <taxon>Entomobryoidea</taxon>
        <taxon>Orchesellidae</taxon>
        <taxon>Orchesellinae</taxon>
        <taxon>Orchesella</taxon>
    </lineage>
</organism>
<feature type="signal peptide" evidence="4">
    <location>
        <begin position="1"/>
        <end position="27"/>
    </location>
</feature>
<reference evidence="6 7" key="1">
    <citation type="submission" date="2024-08" db="EMBL/GenBank/DDBJ databases">
        <authorList>
            <person name="Cucini C."/>
            <person name="Frati F."/>
        </authorList>
    </citation>
    <scope>NUCLEOTIDE SEQUENCE [LARGE SCALE GENOMIC DNA]</scope>
</reference>
<feature type="chain" id="PRO_5045706804" description="Peptidase M14 domain-containing protein" evidence="4">
    <location>
        <begin position="28"/>
        <end position="524"/>
    </location>
</feature>
<comment type="caution">
    <text evidence="6">The sequence shown here is derived from an EMBL/GenBank/DDBJ whole genome shotgun (WGS) entry which is preliminary data.</text>
</comment>
<evidence type="ECO:0000313" key="7">
    <source>
        <dbReference type="Proteomes" id="UP001642540"/>
    </source>
</evidence>
<dbReference type="PANTHER" id="PTHR11532:SF57">
    <property type="entry name" value="CARBOXYPEPTIDASE D, B"/>
    <property type="match status" value="1"/>
</dbReference>
<dbReference type="Proteomes" id="UP001642540">
    <property type="component" value="Unassembled WGS sequence"/>
</dbReference>
<proteinExistence type="inferred from homology"/>
<evidence type="ECO:0000256" key="1">
    <source>
        <dbReference type="ARBA" id="ARBA00005988"/>
    </source>
</evidence>
<dbReference type="SMART" id="SM00631">
    <property type="entry name" value="Zn_pept"/>
    <property type="match status" value="1"/>
</dbReference>
<evidence type="ECO:0000256" key="2">
    <source>
        <dbReference type="ARBA" id="ARBA00023180"/>
    </source>
</evidence>
<keyword evidence="7" id="KW-1185">Reference proteome</keyword>
<protein>
    <recommendedName>
        <fullName evidence="5">Peptidase M14 domain-containing protein</fullName>
    </recommendedName>
</protein>
<sequence>MEMCGFLILVIYSLLIQLWGMVAVTEAHVNVTCEYEAMTDLLHDLASNYSHIVRLESIGKTVEDREIWVMIVSDSPYHRPLLRPQVKFVGNVNGMSGPACYVLLRLTIHLLEQYESEASMERQLMESSEIHIIPNLNPDGYARAVPGSCYGPEGRLNANKVNLNTNFPDIFQEQEGQTIQKETAAMIRWLQKNKFVVSVSVISGAQVVVYPFDSVLADGGFADGEPHFTPDDDIFKQLALTYATKTGSPTDGWVCPRLKRRFPYGIINGAEWNPQSGTMMDYNYIHGTFEIMAGISCCRNQNDTTVLDRLWWHNREGLLHVIHEVNTGIRGQVVDSETYEPVPEAKLEKKSHLYIEEEDDEFSMTWFTTEHGEFWRPWQPGKYKLRVEKEGYKSALVRVDVKHKQPSFVRVELEKLVIKVKVQTTKPPIRNDRTEKTTSPHYDFSNNITTHVAEFNSTTQVKDDEKLEPEIRPVKHYSSLTQLDHSFLKLIKGLHQRNSVGSRNFNTIQILLSIAFHMLVLRYL</sequence>
<dbReference type="InterPro" id="IPR050753">
    <property type="entry name" value="Peptidase_M14_domain"/>
</dbReference>
<dbReference type="Pfam" id="PF00246">
    <property type="entry name" value="Peptidase_M14"/>
    <property type="match status" value="1"/>
</dbReference>
<name>A0ABP1PPK4_9HEXA</name>
<dbReference type="SUPFAM" id="SSF49464">
    <property type="entry name" value="Carboxypeptidase regulatory domain-like"/>
    <property type="match status" value="1"/>
</dbReference>
<feature type="domain" description="Peptidase M14" evidence="5">
    <location>
        <begin position="31"/>
        <end position="325"/>
    </location>
</feature>
<evidence type="ECO:0000256" key="4">
    <source>
        <dbReference type="SAM" id="SignalP"/>
    </source>
</evidence>
<dbReference type="SUPFAM" id="SSF53187">
    <property type="entry name" value="Zn-dependent exopeptidases"/>
    <property type="match status" value="1"/>
</dbReference>
<keyword evidence="2" id="KW-0325">Glycoprotein</keyword>
<dbReference type="InterPro" id="IPR008969">
    <property type="entry name" value="CarboxyPept-like_regulatory"/>
</dbReference>
<keyword evidence="4" id="KW-0732">Signal</keyword>
<dbReference type="PRINTS" id="PR00765">
    <property type="entry name" value="CRBOXYPTASEA"/>
</dbReference>
<evidence type="ECO:0000259" key="5">
    <source>
        <dbReference type="PROSITE" id="PS52035"/>
    </source>
</evidence>
<dbReference type="Gene3D" id="3.40.630.10">
    <property type="entry name" value="Zn peptidases"/>
    <property type="match status" value="1"/>
</dbReference>
<comment type="similarity">
    <text evidence="1 3">Belongs to the peptidase M14 family.</text>
</comment>
<dbReference type="InterPro" id="IPR000834">
    <property type="entry name" value="Peptidase_M14"/>
</dbReference>
<dbReference type="EMBL" id="CAXLJM020000006">
    <property type="protein sequence ID" value="CAL8071450.1"/>
    <property type="molecule type" value="Genomic_DNA"/>
</dbReference>
<dbReference type="PANTHER" id="PTHR11532">
    <property type="entry name" value="PROTEASE M14 CARBOXYPEPTIDASE"/>
    <property type="match status" value="1"/>
</dbReference>
<gene>
    <name evidence="6" type="ORF">ODALV1_LOCUS1720</name>
</gene>
<dbReference type="PROSITE" id="PS52035">
    <property type="entry name" value="PEPTIDASE_M14"/>
    <property type="match status" value="1"/>
</dbReference>
<dbReference type="Pfam" id="PF13620">
    <property type="entry name" value="CarboxypepD_reg"/>
    <property type="match status" value="1"/>
</dbReference>